<accession>A0A381LK78</accession>
<proteinExistence type="predicted"/>
<protein>
    <submittedName>
        <fullName evidence="2">BgtAc-30940</fullName>
    </submittedName>
</protein>
<feature type="region of interest" description="Disordered" evidence="1">
    <location>
        <begin position="1"/>
        <end position="83"/>
    </location>
</feature>
<evidence type="ECO:0000313" key="2">
    <source>
        <dbReference type="EMBL" id="SUZ13556.1"/>
    </source>
</evidence>
<feature type="compositionally biased region" description="Basic and acidic residues" evidence="1">
    <location>
        <begin position="42"/>
        <end position="51"/>
    </location>
</feature>
<gene>
    <name evidence="2" type="ORF">BGT96224V2_LOCUS6779</name>
</gene>
<evidence type="ECO:0000256" key="1">
    <source>
        <dbReference type="SAM" id="MobiDB-lite"/>
    </source>
</evidence>
<reference evidence="2" key="1">
    <citation type="submission" date="2018-07" db="EMBL/GenBank/DDBJ databases">
        <authorList>
            <person name="Quirk P.G."/>
            <person name="Krulwich T.A."/>
        </authorList>
    </citation>
    <scope>NUCLEOTIDE SEQUENCE</scope>
    <source>
        <strain evidence="2">96224</strain>
    </source>
</reference>
<sequence length="234" mass="25981">MAPPARAKKRGVPVNLDPKRRVQKHTNNTVRSQPLAEALNRSLEKGKRAVEKSSAVQNTQVVASSSEQPLGLTTVIEGESDQEPVIEEFPPFLSSNSLKRSFDLQVSMEDPREINDSEKEDTQEQSSKIMTKARSLLNLVGPYLEEVDLECPGTGAGFLALIPDEVTRAIRGEKINTDCEALSQTISTTPLSDKNTWAARIAIGKYFFKKLYLGTHRKTLNSPPEVKVMKIYEL</sequence>
<feature type="region of interest" description="Disordered" evidence="1">
    <location>
        <begin position="108"/>
        <end position="128"/>
    </location>
</feature>
<organism evidence="2">
    <name type="scientific">Blumeria graminis f. sp. tritici 96224</name>
    <dbReference type="NCBI Taxonomy" id="1268274"/>
    <lineage>
        <taxon>Eukaryota</taxon>
        <taxon>Fungi</taxon>
        <taxon>Dikarya</taxon>
        <taxon>Ascomycota</taxon>
        <taxon>Pezizomycotina</taxon>
        <taxon>Leotiomycetes</taxon>
        <taxon>Erysiphales</taxon>
        <taxon>Erysiphaceae</taxon>
        <taxon>Blumeria</taxon>
    </lineage>
</organism>
<feature type="non-terminal residue" evidence="2">
    <location>
        <position position="234"/>
    </location>
</feature>
<feature type="compositionally biased region" description="Basic residues" evidence="1">
    <location>
        <begin position="1"/>
        <end position="11"/>
    </location>
</feature>
<feature type="compositionally biased region" description="Basic and acidic residues" evidence="1">
    <location>
        <begin position="109"/>
        <end position="122"/>
    </location>
</feature>
<dbReference type="EMBL" id="UIGY01000242">
    <property type="protein sequence ID" value="SUZ13556.1"/>
    <property type="molecule type" value="Genomic_DNA"/>
</dbReference>
<name>A0A381LK78_BLUGR</name>
<dbReference type="OrthoDB" id="3612651at2759"/>
<feature type="compositionally biased region" description="Polar residues" evidence="1">
    <location>
        <begin position="54"/>
        <end position="68"/>
    </location>
</feature>
<dbReference type="AlphaFoldDB" id="A0A381LK78"/>